<gene>
    <name evidence="1" type="ORF">EVAR_47013_1</name>
</gene>
<sequence length="83" mass="9501">MKGSKRELSQEDPETFAYIILLFSSNGSSFNRATPVKRRWELSKMGCVYGDDGQNCQLSTLYKGTNLLQLDRKATSRSLGWYR</sequence>
<dbReference type="AlphaFoldDB" id="A0A4C1XFD1"/>
<reference evidence="1 2" key="1">
    <citation type="journal article" date="2019" name="Commun. Biol.">
        <title>The bagworm genome reveals a unique fibroin gene that provides high tensile strength.</title>
        <authorList>
            <person name="Kono N."/>
            <person name="Nakamura H."/>
            <person name="Ohtoshi R."/>
            <person name="Tomita M."/>
            <person name="Numata K."/>
            <person name="Arakawa K."/>
        </authorList>
    </citation>
    <scope>NUCLEOTIDE SEQUENCE [LARGE SCALE GENOMIC DNA]</scope>
</reference>
<proteinExistence type="predicted"/>
<evidence type="ECO:0000313" key="1">
    <source>
        <dbReference type="EMBL" id="GBP62576.1"/>
    </source>
</evidence>
<dbReference type="EMBL" id="BGZK01000844">
    <property type="protein sequence ID" value="GBP62576.1"/>
    <property type="molecule type" value="Genomic_DNA"/>
</dbReference>
<protein>
    <submittedName>
        <fullName evidence="1">Uncharacterized protein</fullName>
    </submittedName>
</protein>
<accession>A0A4C1XFD1</accession>
<keyword evidence="2" id="KW-1185">Reference proteome</keyword>
<organism evidence="1 2">
    <name type="scientific">Eumeta variegata</name>
    <name type="common">Bagworm moth</name>
    <name type="synonym">Eumeta japonica</name>
    <dbReference type="NCBI Taxonomy" id="151549"/>
    <lineage>
        <taxon>Eukaryota</taxon>
        <taxon>Metazoa</taxon>
        <taxon>Ecdysozoa</taxon>
        <taxon>Arthropoda</taxon>
        <taxon>Hexapoda</taxon>
        <taxon>Insecta</taxon>
        <taxon>Pterygota</taxon>
        <taxon>Neoptera</taxon>
        <taxon>Endopterygota</taxon>
        <taxon>Lepidoptera</taxon>
        <taxon>Glossata</taxon>
        <taxon>Ditrysia</taxon>
        <taxon>Tineoidea</taxon>
        <taxon>Psychidae</taxon>
        <taxon>Oiketicinae</taxon>
        <taxon>Eumeta</taxon>
    </lineage>
</organism>
<comment type="caution">
    <text evidence="1">The sequence shown here is derived from an EMBL/GenBank/DDBJ whole genome shotgun (WGS) entry which is preliminary data.</text>
</comment>
<name>A0A4C1XFD1_EUMVA</name>
<dbReference type="Proteomes" id="UP000299102">
    <property type="component" value="Unassembled WGS sequence"/>
</dbReference>
<evidence type="ECO:0000313" key="2">
    <source>
        <dbReference type="Proteomes" id="UP000299102"/>
    </source>
</evidence>